<feature type="signal peptide" evidence="1">
    <location>
        <begin position="1"/>
        <end position="29"/>
    </location>
</feature>
<keyword evidence="1" id="KW-0732">Signal</keyword>
<feature type="chain" id="PRO_5037161000" evidence="1">
    <location>
        <begin position="30"/>
        <end position="169"/>
    </location>
</feature>
<dbReference type="InterPro" id="IPR025348">
    <property type="entry name" value="DUF4252"/>
</dbReference>
<gene>
    <name evidence="2" type="ORF">IAB75_00260</name>
</gene>
<reference evidence="2" key="2">
    <citation type="journal article" date="2021" name="PeerJ">
        <title>Extensive microbial diversity within the chicken gut microbiome revealed by metagenomics and culture.</title>
        <authorList>
            <person name="Gilroy R."/>
            <person name="Ravi A."/>
            <person name="Getino M."/>
            <person name="Pursley I."/>
            <person name="Horton D.L."/>
            <person name="Alikhan N.F."/>
            <person name="Baker D."/>
            <person name="Gharbi K."/>
            <person name="Hall N."/>
            <person name="Watson M."/>
            <person name="Adriaenssens E.M."/>
            <person name="Foster-Nyarko E."/>
            <person name="Jarju S."/>
            <person name="Secka A."/>
            <person name="Antonio M."/>
            <person name="Oren A."/>
            <person name="Chaudhuri R.R."/>
            <person name="La Ragione R."/>
            <person name="Hildebrand F."/>
            <person name="Pallen M.J."/>
        </authorList>
    </citation>
    <scope>NUCLEOTIDE SEQUENCE</scope>
    <source>
        <strain evidence="2">G3-8215</strain>
    </source>
</reference>
<evidence type="ECO:0000313" key="2">
    <source>
        <dbReference type="EMBL" id="MBO8482545.1"/>
    </source>
</evidence>
<dbReference type="Pfam" id="PF14060">
    <property type="entry name" value="DUF4252"/>
    <property type="match status" value="1"/>
</dbReference>
<organism evidence="2 3">
    <name type="scientific">Candidatus Cryptobacteroides avicola</name>
    <dbReference type="NCBI Taxonomy" id="2840757"/>
    <lineage>
        <taxon>Bacteria</taxon>
        <taxon>Pseudomonadati</taxon>
        <taxon>Bacteroidota</taxon>
        <taxon>Bacteroidia</taxon>
        <taxon>Bacteroidales</taxon>
        <taxon>Candidatus Cryptobacteroides</taxon>
    </lineage>
</organism>
<evidence type="ECO:0000256" key="1">
    <source>
        <dbReference type="SAM" id="SignalP"/>
    </source>
</evidence>
<accession>A0A940IHC0</accession>
<name>A0A940IHC0_9BACT</name>
<protein>
    <submittedName>
        <fullName evidence="2">DUF4252 domain-containing protein</fullName>
    </submittedName>
</protein>
<proteinExistence type="predicted"/>
<dbReference type="Proteomes" id="UP000725002">
    <property type="component" value="Unassembled WGS sequence"/>
</dbReference>
<dbReference type="AlphaFoldDB" id="A0A940IHC0"/>
<comment type="caution">
    <text evidence="2">The sequence shown here is derived from an EMBL/GenBank/DDBJ whole genome shotgun (WGS) entry which is preliminary data.</text>
</comment>
<sequence>MKTNFVSLCLKVLLAVTVLCQVSAPAVSAKPGKDSRVMDVIRKYGRCDGVGSITIGPFLMGIARKAASDEEGADFMKYLNRMAIFSAEEADSCLKADISADLAKALDGYETAMEMKDGEDDMAIYFSMPSDDIVSEMVLVSGSELAVILMIGDMPVSELKNIAAEAMAD</sequence>
<reference evidence="2" key="1">
    <citation type="submission" date="2020-10" db="EMBL/GenBank/DDBJ databases">
        <authorList>
            <person name="Gilroy R."/>
        </authorList>
    </citation>
    <scope>NUCLEOTIDE SEQUENCE</scope>
    <source>
        <strain evidence="2">G3-8215</strain>
    </source>
</reference>
<dbReference type="EMBL" id="JADILV010000003">
    <property type="protein sequence ID" value="MBO8482545.1"/>
    <property type="molecule type" value="Genomic_DNA"/>
</dbReference>
<evidence type="ECO:0000313" key="3">
    <source>
        <dbReference type="Proteomes" id="UP000725002"/>
    </source>
</evidence>